<dbReference type="STRING" id="1931241.BVH74_04100"/>
<organism evidence="1 2">
    <name type="scientific">Halopseudomonas phragmitis</name>
    <dbReference type="NCBI Taxonomy" id="1931241"/>
    <lineage>
        <taxon>Bacteria</taxon>
        <taxon>Pseudomonadati</taxon>
        <taxon>Pseudomonadota</taxon>
        <taxon>Gammaproteobacteria</taxon>
        <taxon>Pseudomonadales</taxon>
        <taxon>Pseudomonadaceae</taxon>
        <taxon>Halopseudomonas</taxon>
    </lineage>
</organism>
<evidence type="ECO:0000313" key="1">
    <source>
        <dbReference type="EMBL" id="AQZ93983.1"/>
    </source>
</evidence>
<name>A0A1V0B216_9GAMM</name>
<dbReference type="AlphaFoldDB" id="A0A1V0B216"/>
<dbReference type="Proteomes" id="UP000243488">
    <property type="component" value="Chromosome"/>
</dbReference>
<gene>
    <name evidence="1" type="ORF">BVH74_04100</name>
</gene>
<keyword evidence="2" id="KW-1185">Reference proteome</keyword>
<protein>
    <submittedName>
        <fullName evidence="1">Uncharacterized protein</fullName>
    </submittedName>
</protein>
<accession>A0A1V0B216</accession>
<dbReference type="KEGG" id="ppha:BVH74_04100"/>
<reference evidence="1 2" key="1">
    <citation type="submission" date="2017-03" db="EMBL/GenBank/DDBJ databases">
        <title>Complete genome sequence of the novel DNRA strain Pseudomonas sp. S-6-2 isolated from Chinese polluted river sediment. Journal of Biotechnology.</title>
        <authorList>
            <person name="Li J."/>
            <person name="Xiang F."/>
            <person name="Wang L."/>
            <person name="Xi L."/>
            <person name="Liu J."/>
        </authorList>
    </citation>
    <scope>NUCLEOTIDE SEQUENCE [LARGE SCALE GENOMIC DNA]</scope>
    <source>
        <strain evidence="1 2">S-6-2</strain>
    </source>
</reference>
<dbReference type="EMBL" id="CP020100">
    <property type="protein sequence ID" value="AQZ93983.1"/>
    <property type="molecule type" value="Genomic_DNA"/>
</dbReference>
<evidence type="ECO:0000313" key="2">
    <source>
        <dbReference type="Proteomes" id="UP000243488"/>
    </source>
</evidence>
<proteinExistence type="predicted"/>
<sequence>MHDLLTSLVGLIVKKRHHVKVMANREAYLRVRGRWGDSGLLRIDCLILQCVIFAPFLLAPWEGIEWFL</sequence>